<sequence>MARPITKKSIASKVKKVMKELGTYRKEFEQIIEIYAGMLYQYQEYEKQHEELGYRVTEPYVNKAGAENERKLPIITVMETLRKDILSYSNQLMLNPKALGDEIQKENTESPLLKVFAKQPKPKGRA</sequence>
<proteinExistence type="predicted"/>
<name>A0AAE8G380_STRIT</name>
<dbReference type="InterPro" id="IPR006448">
    <property type="entry name" value="Phage_term_ssu_P27"/>
</dbReference>
<dbReference type="Pfam" id="PF05119">
    <property type="entry name" value="Terminase_4"/>
    <property type="match status" value="1"/>
</dbReference>
<evidence type="ECO:0000313" key="2">
    <source>
        <dbReference type="Proteomes" id="UP000267137"/>
    </source>
</evidence>
<dbReference type="EMBL" id="RJOO01000003">
    <property type="protein sequence ID" value="RSJ23162.1"/>
    <property type="molecule type" value="Genomic_DNA"/>
</dbReference>
<comment type="caution">
    <text evidence="1">The sequence shown here is derived from an EMBL/GenBank/DDBJ whole genome shotgun (WGS) entry which is preliminary data.</text>
</comment>
<dbReference type="AlphaFoldDB" id="A0AAE8G380"/>
<protein>
    <recommendedName>
        <fullName evidence="3">Phage terminase, small subunit</fullName>
    </recommendedName>
</protein>
<evidence type="ECO:0000313" key="1">
    <source>
        <dbReference type="EMBL" id="RSJ23162.1"/>
    </source>
</evidence>
<reference evidence="1 2" key="1">
    <citation type="submission" date="2018-11" db="EMBL/GenBank/DDBJ databases">
        <title>Species Designations Belie Phenotypic and Genotypic Heterogeneity in Oral Streptococci.</title>
        <authorList>
            <person name="Velsko I."/>
        </authorList>
    </citation>
    <scope>NUCLEOTIDE SEQUENCE [LARGE SCALE GENOMIC DNA]</scope>
    <source>
        <strain evidence="1 2">KLC02</strain>
    </source>
</reference>
<dbReference type="RefSeq" id="WP_117276507.1">
    <property type="nucleotide sequence ID" value="NZ_RJOO01000003.1"/>
</dbReference>
<dbReference type="Proteomes" id="UP000267137">
    <property type="component" value="Unassembled WGS sequence"/>
</dbReference>
<gene>
    <name evidence="1" type="ORF">D8827_05780</name>
</gene>
<evidence type="ECO:0008006" key="3">
    <source>
        <dbReference type="Google" id="ProtNLM"/>
    </source>
</evidence>
<accession>A0AAE8G380</accession>
<organism evidence="1 2">
    <name type="scientific">Streptococcus intermedius</name>
    <dbReference type="NCBI Taxonomy" id="1338"/>
    <lineage>
        <taxon>Bacteria</taxon>
        <taxon>Bacillati</taxon>
        <taxon>Bacillota</taxon>
        <taxon>Bacilli</taxon>
        <taxon>Lactobacillales</taxon>
        <taxon>Streptococcaceae</taxon>
        <taxon>Streptococcus</taxon>
        <taxon>Streptococcus anginosus group</taxon>
    </lineage>
</organism>